<dbReference type="Pfam" id="PF14361">
    <property type="entry name" value="RsbRD_N"/>
    <property type="match status" value="1"/>
</dbReference>
<evidence type="ECO:0008006" key="8">
    <source>
        <dbReference type="Google" id="ProtNLM"/>
    </source>
</evidence>
<dbReference type="Pfam" id="PF17853">
    <property type="entry name" value="GGDEF_2"/>
    <property type="match status" value="1"/>
</dbReference>
<dbReference type="InterPro" id="IPR025751">
    <property type="entry name" value="RsbRD_N_dom"/>
</dbReference>
<keyword evidence="7" id="KW-1185">Reference proteome</keyword>
<name>A0A931DRY8_9ACTN</name>
<evidence type="ECO:0000313" key="7">
    <source>
        <dbReference type="Proteomes" id="UP000614047"/>
    </source>
</evidence>
<dbReference type="EMBL" id="JADOUA010000001">
    <property type="protein sequence ID" value="MBG6092746.1"/>
    <property type="molecule type" value="Genomic_DNA"/>
</dbReference>
<gene>
    <name evidence="6" type="ORF">IW256_006859</name>
</gene>
<accession>A0A931DRY8</accession>
<feature type="domain" description="PucR C-terminal helix-turn-helix" evidence="3">
    <location>
        <begin position="359"/>
        <end position="416"/>
    </location>
</feature>
<protein>
    <recommendedName>
        <fullName evidence="8">PucR-like helix-turn-helix protein</fullName>
    </recommendedName>
</protein>
<dbReference type="InterPro" id="IPR025736">
    <property type="entry name" value="PucR_C-HTH_dom"/>
</dbReference>
<dbReference type="InterPro" id="IPR042070">
    <property type="entry name" value="PucR_C-HTH_sf"/>
</dbReference>
<dbReference type="PANTHER" id="PTHR33744">
    <property type="entry name" value="CARBOHYDRATE DIACID REGULATOR"/>
    <property type="match status" value="1"/>
</dbReference>
<evidence type="ECO:0000313" key="6">
    <source>
        <dbReference type="EMBL" id="MBG6092746.1"/>
    </source>
</evidence>
<evidence type="ECO:0000256" key="2">
    <source>
        <dbReference type="SAM" id="MobiDB-lite"/>
    </source>
</evidence>
<dbReference type="Gene3D" id="1.10.10.2840">
    <property type="entry name" value="PucR C-terminal helix-turn-helix domain"/>
    <property type="match status" value="1"/>
</dbReference>
<comment type="similarity">
    <text evidence="1">Belongs to the CdaR family.</text>
</comment>
<reference evidence="6" key="1">
    <citation type="submission" date="2020-11" db="EMBL/GenBank/DDBJ databases">
        <title>Sequencing the genomes of 1000 actinobacteria strains.</title>
        <authorList>
            <person name="Klenk H.-P."/>
        </authorList>
    </citation>
    <scope>NUCLEOTIDE SEQUENCE</scope>
    <source>
        <strain evidence="6">DSM 43175</strain>
    </source>
</reference>
<feature type="compositionally biased region" description="Low complexity" evidence="2">
    <location>
        <begin position="225"/>
        <end position="240"/>
    </location>
</feature>
<feature type="domain" description="RsbT co-antagonist protein RsbRD N-terminal" evidence="4">
    <location>
        <begin position="28"/>
        <end position="165"/>
    </location>
</feature>
<evidence type="ECO:0000256" key="1">
    <source>
        <dbReference type="ARBA" id="ARBA00006754"/>
    </source>
</evidence>
<sequence length="431" mass="46382">MSIRTTSGDRGGSAIMRKAVQRLSGRLPDLADRLVAEILRGEEWDRPAGLRDDLWQMCHIGLGHGMEAILDPGGGRTDLEWAERLGRRRAEQGQPLDRLLRSYRLAGKIFWEAVVETVGQEEPAHVPTLIRHATRTWSAIDEQSSTAAAAYHRTEYDLLRRSEERTRAVVDALLEGQGVDGGLLATAGEVLGLPEQGRYAVVVLGQADPPGSPGSPGSPDPSGPSGPSGRPGGADRPGAAGPVEAGGMRFIWRMRADTQVALVALGTAGLDELIETLRPQARAHAGVSPVVCTLAELGTARWLAELALRTCWSAEPEIALLDRRLPGALVVSQPRLAGRLGRTVLGPLYELDPAYRDVLLATLTTWLQCDGSASRAAARLYCHHNTVLNRLRRIERLTGRLLSRPNDLAEVVLALSAVRLLEPAPGLPPDA</sequence>
<organism evidence="6 7">
    <name type="scientific">Actinomadura viridis</name>
    <dbReference type="NCBI Taxonomy" id="58110"/>
    <lineage>
        <taxon>Bacteria</taxon>
        <taxon>Bacillati</taxon>
        <taxon>Actinomycetota</taxon>
        <taxon>Actinomycetes</taxon>
        <taxon>Streptosporangiales</taxon>
        <taxon>Thermomonosporaceae</taxon>
        <taxon>Actinomadura</taxon>
    </lineage>
</organism>
<dbReference type="RefSeq" id="WP_197014884.1">
    <property type="nucleotide sequence ID" value="NZ_BAABES010000009.1"/>
</dbReference>
<evidence type="ECO:0000259" key="3">
    <source>
        <dbReference type="Pfam" id="PF13556"/>
    </source>
</evidence>
<dbReference type="AlphaFoldDB" id="A0A931DRY8"/>
<comment type="caution">
    <text evidence="6">The sequence shown here is derived from an EMBL/GenBank/DDBJ whole genome shotgun (WGS) entry which is preliminary data.</text>
</comment>
<dbReference type="PANTHER" id="PTHR33744:SF1">
    <property type="entry name" value="DNA-BINDING TRANSCRIPTIONAL ACTIVATOR ADER"/>
    <property type="match status" value="1"/>
</dbReference>
<evidence type="ECO:0000259" key="5">
    <source>
        <dbReference type="Pfam" id="PF17853"/>
    </source>
</evidence>
<evidence type="ECO:0000259" key="4">
    <source>
        <dbReference type="Pfam" id="PF14361"/>
    </source>
</evidence>
<dbReference type="Proteomes" id="UP000614047">
    <property type="component" value="Unassembled WGS sequence"/>
</dbReference>
<dbReference type="Pfam" id="PF13556">
    <property type="entry name" value="HTH_30"/>
    <property type="match status" value="1"/>
</dbReference>
<dbReference type="InterPro" id="IPR051448">
    <property type="entry name" value="CdaR-like_regulators"/>
</dbReference>
<feature type="region of interest" description="Disordered" evidence="2">
    <location>
        <begin position="205"/>
        <end position="240"/>
    </location>
</feature>
<dbReference type="InterPro" id="IPR041522">
    <property type="entry name" value="CdaR_GGDEF"/>
</dbReference>
<proteinExistence type="inferred from homology"/>
<feature type="compositionally biased region" description="Pro residues" evidence="2">
    <location>
        <begin position="210"/>
        <end position="224"/>
    </location>
</feature>
<feature type="domain" description="CdaR GGDEF-like" evidence="5">
    <location>
        <begin position="183"/>
        <end position="309"/>
    </location>
</feature>